<keyword evidence="5" id="KW-0418">Kinase</keyword>
<dbReference type="Proteomes" id="UP000199679">
    <property type="component" value="Chromosome I"/>
</dbReference>
<keyword evidence="6" id="KW-1133">Transmembrane helix</keyword>
<keyword evidence="6" id="KW-0812">Transmembrane</keyword>
<keyword evidence="6" id="KW-0472">Membrane</keyword>
<feature type="transmembrane region" description="Helical" evidence="6">
    <location>
        <begin position="128"/>
        <end position="148"/>
    </location>
</feature>
<dbReference type="Gene3D" id="1.10.287.130">
    <property type="match status" value="1"/>
</dbReference>
<dbReference type="InterPro" id="IPR052162">
    <property type="entry name" value="Sensor_kinase/Photoreceptor"/>
</dbReference>
<evidence type="ECO:0000256" key="5">
    <source>
        <dbReference type="ARBA" id="ARBA00022777"/>
    </source>
</evidence>
<feature type="transmembrane region" description="Helical" evidence="6">
    <location>
        <begin position="154"/>
        <end position="180"/>
    </location>
</feature>
<evidence type="ECO:0000313" key="9">
    <source>
        <dbReference type="EMBL" id="SDT46054.1"/>
    </source>
</evidence>
<keyword evidence="3" id="KW-0597">Phosphoprotein</keyword>
<proteinExistence type="predicted"/>
<dbReference type="PROSITE" id="PS50113">
    <property type="entry name" value="PAC"/>
    <property type="match status" value="2"/>
</dbReference>
<dbReference type="GO" id="GO:0000155">
    <property type="term" value="F:phosphorelay sensor kinase activity"/>
    <property type="evidence" value="ECO:0007669"/>
    <property type="project" value="InterPro"/>
</dbReference>
<evidence type="ECO:0000256" key="1">
    <source>
        <dbReference type="ARBA" id="ARBA00000085"/>
    </source>
</evidence>
<feature type="domain" description="PAS" evidence="7">
    <location>
        <begin position="289"/>
        <end position="346"/>
    </location>
</feature>
<dbReference type="RefSeq" id="WP_172829262.1">
    <property type="nucleotide sequence ID" value="NZ_LT629740.1"/>
</dbReference>
<dbReference type="CDD" id="cd00130">
    <property type="entry name" value="PAS"/>
    <property type="match status" value="4"/>
</dbReference>
<feature type="domain" description="PAC" evidence="8">
    <location>
        <begin position="482"/>
        <end position="532"/>
    </location>
</feature>
<dbReference type="STRING" id="652787.SAMN05216490_3565"/>
<dbReference type="InterPro" id="IPR035965">
    <property type="entry name" value="PAS-like_dom_sf"/>
</dbReference>
<dbReference type="InterPro" id="IPR000700">
    <property type="entry name" value="PAS-assoc_C"/>
</dbReference>
<feature type="transmembrane region" description="Helical" evidence="6">
    <location>
        <begin position="230"/>
        <end position="254"/>
    </location>
</feature>
<dbReference type="Pfam" id="PF13426">
    <property type="entry name" value="PAS_9"/>
    <property type="match status" value="3"/>
</dbReference>
<name>A0A1H2AJK8_MUCMA</name>
<dbReference type="SUPFAM" id="SSF55785">
    <property type="entry name" value="PYP-like sensor domain (PAS domain)"/>
    <property type="match status" value="4"/>
</dbReference>
<evidence type="ECO:0000256" key="2">
    <source>
        <dbReference type="ARBA" id="ARBA00012438"/>
    </source>
</evidence>
<dbReference type="NCBIfam" id="TIGR00229">
    <property type="entry name" value="sensory_box"/>
    <property type="match status" value="4"/>
</dbReference>
<dbReference type="PROSITE" id="PS50112">
    <property type="entry name" value="PAS"/>
    <property type="match status" value="3"/>
</dbReference>
<feature type="domain" description="PAC" evidence="8">
    <location>
        <begin position="731"/>
        <end position="783"/>
    </location>
</feature>
<dbReference type="EMBL" id="LT629740">
    <property type="protein sequence ID" value="SDT46054.1"/>
    <property type="molecule type" value="Genomic_DNA"/>
</dbReference>
<organism evidence="9 10">
    <name type="scientific">Mucilaginibacter mallensis</name>
    <dbReference type="NCBI Taxonomy" id="652787"/>
    <lineage>
        <taxon>Bacteria</taxon>
        <taxon>Pseudomonadati</taxon>
        <taxon>Bacteroidota</taxon>
        <taxon>Sphingobacteriia</taxon>
        <taxon>Sphingobacteriales</taxon>
        <taxon>Sphingobacteriaceae</taxon>
        <taxon>Mucilaginibacter</taxon>
    </lineage>
</organism>
<evidence type="ECO:0000256" key="4">
    <source>
        <dbReference type="ARBA" id="ARBA00022679"/>
    </source>
</evidence>
<feature type="domain" description="PAS" evidence="7">
    <location>
        <begin position="428"/>
        <end position="478"/>
    </location>
</feature>
<evidence type="ECO:0000256" key="3">
    <source>
        <dbReference type="ARBA" id="ARBA00022553"/>
    </source>
</evidence>
<accession>A0A1H2AJK8</accession>
<gene>
    <name evidence="9" type="ORF">SAMN05216490_3565</name>
</gene>
<keyword evidence="10" id="KW-1185">Reference proteome</keyword>
<dbReference type="Gene3D" id="3.30.450.20">
    <property type="entry name" value="PAS domain"/>
    <property type="match status" value="4"/>
</dbReference>
<dbReference type="PANTHER" id="PTHR43304">
    <property type="entry name" value="PHYTOCHROME-LIKE PROTEIN CPH1"/>
    <property type="match status" value="1"/>
</dbReference>
<keyword evidence="4" id="KW-0808">Transferase</keyword>
<dbReference type="InterPro" id="IPR001610">
    <property type="entry name" value="PAC"/>
</dbReference>
<evidence type="ECO:0000259" key="8">
    <source>
        <dbReference type="PROSITE" id="PS50113"/>
    </source>
</evidence>
<dbReference type="InterPro" id="IPR036097">
    <property type="entry name" value="HisK_dim/P_sf"/>
</dbReference>
<evidence type="ECO:0000259" key="7">
    <source>
        <dbReference type="PROSITE" id="PS50112"/>
    </source>
</evidence>
<evidence type="ECO:0000256" key="6">
    <source>
        <dbReference type="SAM" id="Phobius"/>
    </source>
</evidence>
<dbReference type="PANTHER" id="PTHR43304:SF1">
    <property type="entry name" value="PAC DOMAIN-CONTAINING PROTEIN"/>
    <property type="match status" value="1"/>
</dbReference>
<feature type="transmembrane region" description="Helical" evidence="6">
    <location>
        <begin position="50"/>
        <end position="70"/>
    </location>
</feature>
<feature type="transmembrane region" description="Helical" evidence="6">
    <location>
        <begin position="201"/>
        <end position="218"/>
    </location>
</feature>
<feature type="domain" description="PAS" evidence="7">
    <location>
        <begin position="533"/>
        <end position="593"/>
    </location>
</feature>
<sequence>MLGWVFHIPVIQHIPMLAVLKFNSGLCFFLFSSALLLFQYKPSPYNTLSFFLLSLFGTAIGLITLLQFIFHFNTGIDQLFVGYRSTPTYLNPFPGRMAFNSAVNFSLLGLGMLGLTANKHVLNIISQYIFHLVSIISVIVLIGLLYGASLFYTLFYVTSMPALTAVFFLILSVEASLLNPSLGITRLFTGKRIGNQMARRLFSLIILMIIVFGSLKVQTERSQIFSSVNIGLSILSICFLLVSLALVWNTAIWLNKIDKLRYEAETEVKLMNTELEKRVEERSAEFKKSEEKYHSLIEQASDAIYILDDNNNFTDVNASMCKMTGYNREELLSLNILAILDPEEQNIDPIPKSIAGLKQVIRERRFIKKDGHAFTVEINVKIFSDDRVMVIARDITARKKIEAELRDAELRFRTIADKSMVGVYIVQKGKFTYVNPRFAEIFGYQPEELMNTVPVETIVDEEYRAIATENVNRRMLGEVESVNYEARGKKRDGTGNWVEFYGSRAIIGGEPTIIGSMIDITKRKKAEEELRSSELKYKLLFESNPMPMWMIAKDDLSIIDANQAAIKHYGYTKDELLQMSVRSMRPKEDEEIQLEGYLKEMDLDSAHRIVRHLKKDGSVMYIQLISHDIIYDGRPVRLSLTNNITERLKAEESLQKSEANLQTILKTTDTAYALFDQDLKVLTFNYKAAEFVKAQLNQVAAKGNMLTDYFPEDKFPRLNKFAHEALLGHNVNYEIDYPQPDGSVMWYYVRLFPITNDNKEILGMLMGLYDITERKNAEQDLKSAYKRIQNHMDSIKDMAWKQSHLIRSPLANLKGLTSILKTDNSDITVLEHIQTELDRMDAIIIQMAEDASNHDDE</sequence>
<dbReference type="InterPro" id="IPR000014">
    <property type="entry name" value="PAS"/>
</dbReference>
<dbReference type="SUPFAM" id="SSF47384">
    <property type="entry name" value="Homodimeric domain of signal transducing histidine kinase"/>
    <property type="match status" value="1"/>
</dbReference>
<reference evidence="9 10" key="1">
    <citation type="submission" date="2016-10" db="EMBL/GenBank/DDBJ databases">
        <authorList>
            <person name="de Groot N.N."/>
        </authorList>
    </citation>
    <scope>NUCLEOTIDE SEQUENCE [LARGE SCALE GENOMIC DNA]</scope>
    <source>
        <strain evidence="9 10">MP1X4</strain>
    </source>
</reference>
<feature type="transmembrane region" description="Helical" evidence="6">
    <location>
        <begin position="20"/>
        <end position="38"/>
    </location>
</feature>
<evidence type="ECO:0000313" key="10">
    <source>
        <dbReference type="Proteomes" id="UP000199679"/>
    </source>
</evidence>
<comment type="catalytic activity">
    <reaction evidence="1">
        <text>ATP + protein L-histidine = ADP + protein N-phospho-L-histidine.</text>
        <dbReference type="EC" id="2.7.13.3"/>
    </reaction>
</comment>
<dbReference type="SMART" id="SM00086">
    <property type="entry name" value="PAC"/>
    <property type="match status" value="4"/>
</dbReference>
<dbReference type="EC" id="2.7.13.3" evidence="2"/>
<dbReference type="AlphaFoldDB" id="A0A1H2AJK8"/>
<dbReference type="Pfam" id="PF13596">
    <property type="entry name" value="PAS_10"/>
    <property type="match status" value="1"/>
</dbReference>
<protein>
    <recommendedName>
        <fullName evidence="2">histidine kinase</fullName>
        <ecNumber evidence="2">2.7.13.3</ecNumber>
    </recommendedName>
</protein>
<dbReference type="SMART" id="SM00091">
    <property type="entry name" value="PAS"/>
    <property type="match status" value="4"/>
</dbReference>